<dbReference type="EMBL" id="BGPR01004745">
    <property type="protein sequence ID" value="GBN02871.1"/>
    <property type="molecule type" value="Genomic_DNA"/>
</dbReference>
<dbReference type="Proteomes" id="UP000499080">
    <property type="component" value="Unassembled WGS sequence"/>
</dbReference>
<keyword evidence="3" id="KW-1185">Reference proteome</keyword>
<evidence type="ECO:0000313" key="2">
    <source>
        <dbReference type="EMBL" id="GBN02871.1"/>
    </source>
</evidence>
<feature type="coiled-coil region" evidence="1">
    <location>
        <begin position="150"/>
        <end position="182"/>
    </location>
</feature>
<accession>A0A4Y2KKH2</accession>
<sequence length="283" mass="32709">KYVRKKSYVLPVVWRNQKACGHLLFWEKPESVRTFVILEKPESLRTSNSLEDQKACGAATAEYCPETCAATADCLGTEKRHYFGKRDATTLERETPLLMGKQRRHCCLNKNCGGKASKNCVCAWRVIDICKKIKNSPNYEEEFAKGQLDVIVQERENEIAQAELAKKERKAELDRKERETERIYELEALKIASAAETVSLNSTRSEGNRNRREIKHLMQKFDSQNNDISLYLTLFERQARAAGIEEEEWVSQLISLLPLDLAQIIIKEPEEQMREYTNVKKVY</sequence>
<gene>
    <name evidence="2" type="ORF">AVEN_153227_1</name>
</gene>
<feature type="non-terminal residue" evidence="2">
    <location>
        <position position="1"/>
    </location>
</feature>
<evidence type="ECO:0000256" key="1">
    <source>
        <dbReference type="SAM" id="Coils"/>
    </source>
</evidence>
<dbReference type="AlphaFoldDB" id="A0A4Y2KKH2"/>
<organism evidence="2 3">
    <name type="scientific">Araneus ventricosus</name>
    <name type="common">Orbweaver spider</name>
    <name type="synonym">Epeira ventricosa</name>
    <dbReference type="NCBI Taxonomy" id="182803"/>
    <lineage>
        <taxon>Eukaryota</taxon>
        <taxon>Metazoa</taxon>
        <taxon>Ecdysozoa</taxon>
        <taxon>Arthropoda</taxon>
        <taxon>Chelicerata</taxon>
        <taxon>Arachnida</taxon>
        <taxon>Araneae</taxon>
        <taxon>Araneomorphae</taxon>
        <taxon>Entelegynae</taxon>
        <taxon>Araneoidea</taxon>
        <taxon>Araneidae</taxon>
        <taxon>Araneus</taxon>
    </lineage>
</organism>
<name>A0A4Y2KKH2_ARAVE</name>
<protein>
    <submittedName>
        <fullName evidence="2">Uncharacterized protein</fullName>
    </submittedName>
</protein>
<reference evidence="2 3" key="1">
    <citation type="journal article" date="2019" name="Sci. Rep.">
        <title>Orb-weaving spider Araneus ventricosus genome elucidates the spidroin gene catalogue.</title>
        <authorList>
            <person name="Kono N."/>
            <person name="Nakamura H."/>
            <person name="Ohtoshi R."/>
            <person name="Moran D.A.P."/>
            <person name="Shinohara A."/>
            <person name="Yoshida Y."/>
            <person name="Fujiwara M."/>
            <person name="Mori M."/>
            <person name="Tomita M."/>
            <person name="Arakawa K."/>
        </authorList>
    </citation>
    <scope>NUCLEOTIDE SEQUENCE [LARGE SCALE GENOMIC DNA]</scope>
</reference>
<evidence type="ECO:0000313" key="3">
    <source>
        <dbReference type="Proteomes" id="UP000499080"/>
    </source>
</evidence>
<proteinExistence type="predicted"/>
<keyword evidence="1" id="KW-0175">Coiled coil</keyword>
<comment type="caution">
    <text evidence="2">The sequence shown here is derived from an EMBL/GenBank/DDBJ whole genome shotgun (WGS) entry which is preliminary data.</text>
</comment>